<dbReference type="CDD" id="cd03404">
    <property type="entry name" value="SPFH_HflK"/>
    <property type="match status" value="1"/>
</dbReference>
<evidence type="ECO:0000259" key="3">
    <source>
        <dbReference type="Pfam" id="PF01145"/>
    </source>
</evidence>
<dbReference type="Pfam" id="PF01145">
    <property type="entry name" value="Band_7"/>
    <property type="match status" value="1"/>
</dbReference>
<gene>
    <name evidence="4" type="ORF">METZ01_LOCUS373168</name>
</gene>
<dbReference type="InterPro" id="IPR001107">
    <property type="entry name" value="Band_7"/>
</dbReference>
<feature type="domain" description="Band 7" evidence="3">
    <location>
        <begin position="41"/>
        <end position="189"/>
    </location>
</feature>
<sequence length="191" mass="21880">MSQPDILDELSKIDLSKYKGVMQAVVIVIVLCFTVYTSVFTVDPEEKAVVLKFGKEDRIVSQGLHFKLPFFMEQEYKVPVQRQLKLEFGFRTAGNETRTEYAQTQYSGSNFSAESLMLTGDLNVASIEWVTQYTISEPVKYLFRVRNVDQTFRDMNEAVMREIVGDRTINEVLTIGRGEIQNLAKDKLSKL</sequence>
<keyword evidence="2" id="KW-0472">Membrane</keyword>
<dbReference type="AlphaFoldDB" id="A0A382TDW3"/>
<evidence type="ECO:0000313" key="4">
    <source>
        <dbReference type="EMBL" id="SVD20314.1"/>
    </source>
</evidence>
<reference evidence="4" key="1">
    <citation type="submission" date="2018-05" db="EMBL/GenBank/DDBJ databases">
        <authorList>
            <person name="Lanie J.A."/>
            <person name="Ng W.-L."/>
            <person name="Kazmierczak K.M."/>
            <person name="Andrzejewski T.M."/>
            <person name="Davidsen T.M."/>
            <person name="Wayne K.J."/>
            <person name="Tettelin H."/>
            <person name="Glass J.I."/>
            <person name="Rusch D."/>
            <person name="Podicherti R."/>
            <person name="Tsui H.-C.T."/>
            <person name="Winkler M.E."/>
        </authorList>
    </citation>
    <scope>NUCLEOTIDE SEQUENCE</scope>
</reference>
<evidence type="ECO:0000256" key="1">
    <source>
        <dbReference type="ARBA" id="ARBA00006971"/>
    </source>
</evidence>
<feature type="transmembrane region" description="Helical" evidence="2">
    <location>
        <begin position="20"/>
        <end position="42"/>
    </location>
</feature>
<feature type="non-terminal residue" evidence="4">
    <location>
        <position position="191"/>
    </location>
</feature>
<proteinExistence type="inferred from homology"/>
<dbReference type="SUPFAM" id="SSF117892">
    <property type="entry name" value="Band 7/SPFH domain"/>
    <property type="match status" value="1"/>
</dbReference>
<dbReference type="Gene3D" id="3.30.479.30">
    <property type="entry name" value="Band 7 domain"/>
    <property type="match status" value="1"/>
</dbReference>
<dbReference type="GO" id="GO:0016020">
    <property type="term" value="C:membrane"/>
    <property type="evidence" value="ECO:0007669"/>
    <property type="project" value="InterPro"/>
</dbReference>
<dbReference type="PANTHER" id="PTHR42911:SF1">
    <property type="entry name" value="MODULATOR OF FTSH PROTEASE HFLC"/>
    <property type="match status" value="1"/>
</dbReference>
<protein>
    <recommendedName>
        <fullName evidence="3">Band 7 domain-containing protein</fullName>
    </recommendedName>
</protein>
<dbReference type="PANTHER" id="PTHR42911">
    <property type="entry name" value="MODULATOR OF FTSH PROTEASE HFLC"/>
    <property type="match status" value="1"/>
</dbReference>
<keyword evidence="2" id="KW-1133">Transmembrane helix</keyword>
<dbReference type="InterPro" id="IPR010201">
    <property type="entry name" value="HflK"/>
</dbReference>
<name>A0A382TDW3_9ZZZZ</name>
<dbReference type="EMBL" id="UINC01135886">
    <property type="protein sequence ID" value="SVD20314.1"/>
    <property type="molecule type" value="Genomic_DNA"/>
</dbReference>
<comment type="similarity">
    <text evidence="1">Belongs to the band 7/mec-2 family. HflK subfamily.</text>
</comment>
<evidence type="ECO:0000256" key="2">
    <source>
        <dbReference type="SAM" id="Phobius"/>
    </source>
</evidence>
<keyword evidence="2" id="KW-0812">Transmembrane</keyword>
<dbReference type="InterPro" id="IPR036013">
    <property type="entry name" value="Band_7/SPFH_dom_sf"/>
</dbReference>
<organism evidence="4">
    <name type="scientific">marine metagenome</name>
    <dbReference type="NCBI Taxonomy" id="408172"/>
    <lineage>
        <taxon>unclassified sequences</taxon>
        <taxon>metagenomes</taxon>
        <taxon>ecological metagenomes</taxon>
    </lineage>
</organism>
<accession>A0A382TDW3</accession>